<dbReference type="InterPro" id="IPR003755">
    <property type="entry name" value="HPr(Ser)_kin/Pase"/>
</dbReference>
<keyword evidence="5 11" id="KW-0808">Transferase</keyword>
<dbReference type="Pfam" id="PF02603">
    <property type="entry name" value="Hpr_kinase_N"/>
    <property type="match status" value="1"/>
</dbReference>
<sequence>MAITVKTLWNEGAEKLQLSIIAGEQFLDRKLPETTMNRPGLAMTGFFQYFANQRLQIFGLAEFTYMKSLPQAERSKRLVDLFDQQIPGIVITRNRKPSKEMIELAEKHRVPVFRTPMVTMNFVNECTVILEELTAPQERIQGTCLEIMGIGVLLRGDPGIGKSETALALIERGYSLVSDDVTEVRRNSRSRLVCWANEVTRYHMEIRGLGIIHVPSLFGVAAIRRQTELDLVVDLKNPTGNEDRTGVQPETIEIMGVKVPYITLPVRSGRDMANIVEVAALNQKLKELGHDAAKELDDKIISRLTRGRVRNG</sequence>
<accession>A0ABU5N0Z3</accession>
<keyword evidence="6 11" id="KW-0547">Nucleotide-binding</keyword>
<comment type="cofactor">
    <cofactor evidence="11">
        <name>Mg(2+)</name>
        <dbReference type="ChEBI" id="CHEBI:18420"/>
    </cofactor>
</comment>
<dbReference type="RefSeq" id="WP_322609855.1">
    <property type="nucleotide sequence ID" value="NZ_JARVCO010000012.1"/>
</dbReference>
<keyword evidence="7 11" id="KW-0418">Kinase</keyword>
<comment type="similarity">
    <text evidence="2 11">Belongs to the HPrK/P family.</text>
</comment>
<dbReference type="Pfam" id="PF07475">
    <property type="entry name" value="Hpr_kinase_C"/>
    <property type="match status" value="1"/>
</dbReference>
<evidence type="ECO:0000256" key="6">
    <source>
        <dbReference type="ARBA" id="ARBA00022741"/>
    </source>
</evidence>
<feature type="region of interest" description="Important for the catalytic mechanism of dephosphorylation" evidence="11">
    <location>
        <begin position="265"/>
        <end position="270"/>
    </location>
</feature>
<dbReference type="PANTHER" id="PTHR30305">
    <property type="entry name" value="PROTEIN YJDM-RELATED"/>
    <property type="match status" value="1"/>
</dbReference>
<keyword evidence="15" id="KW-1185">Reference proteome</keyword>
<dbReference type="EMBL" id="JARVCO010000012">
    <property type="protein sequence ID" value="MDZ8120079.1"/>
    <property type="molecule type" value="Genomic_DNA"/>
</dbReference>
<protein>
    <recommendedName>
        <fullName evidence="11">HPr kinase/phosphorylase</fullName>
        <shortName evidence="11">HPrK/P</shortName>
        <ecNumber evidence="11">2.7.11.-</ecNumber>
        <ecNumber evidence="11">2.7.4.-</ecNumber>
    </recommendedName>
    <alternativeName>
        <fullName evidence="11">HPr(Ser) kinase/phosphorylase</fullName>
    </alternativeName>
</protein>
<keyword evidence="11" id="KW-0479">Metal-binding</keyword>
<evidence type="ECO:0000256" key="2">
    <source>
        <dbReference type="ARBA" id="ARBA00006883"/>
    </source>
</evidence>
<evidence type="ECO:0000313" key="14">
    <source>
        <dbReference type="EMBL" id="MDZ8120079.1"/>
    </source>
</evidence>
<dbReference type="InterPro" id="IPR011126">
    <property type="entry name" value="Hpr_kin/Pase_Hpr_N"/>
</dbReference>
<dbReference type="GO" id="GO:0016301">
    <property type="term" value="F:kinase activity"/>
    <property type="evidence" value="ECO:0007669"/>
    <property type="project" value="UniProtKB-KW"/>
</dbReference>
<comment type="domain">
    <text evidence="11">The Walker A ATP-binding motif also binds Pi and PPi.</text>
</comment>
<dbReference type="SUPFAM" id="SSF53795">
    <property type="entry name" value="PEP carboxykinase-like"/>
    <property type="match status" value="1"/>
</dbReference>
<feature type="active site" evidence="11">
    <location>
        <position position="244"/>
    </location>
</feature>
<evidence type="ECO:0000256" key="9">
    <source>
        <dbReference type="ARBA" id="ARBA00023268"/>
    </source>
</evidence>
<evidence type="ECO:0000256" key="5">
    <source>
        <dbReference type="ARBA" id="ARBA00022679"/>
    </source>
</evidence>
<comment type="catalytic activity">
    <reaction evidence="1 11">
        <text>[HPr protein]-L-serine + ATP = [HPr protein]-O-phospho-L-serine + ADP + H(+)</text>
        <dbReference type="Rhea" id="RHEA:46600"/>
        <dbReference type="Rhea" id="RHEA-COMP:11602"/>
        <dbReference type="Rhea" id="RHEA-COMP:11603"/>
        <dbReference type="ChEBI" id="CHEBI:15378"/>
        <dbReference type="ChEBI" id="CHEBI:29999"/>
        <dbReference type="ChEBI" id="CHEBI:30616"/>
        <dbReference type="ChEBI" id="CHEBI:83421"/>
        <dbReference type="ChEBI" id="CHEBI:456216"/>
    </reaction>
</comment>
<dbReference type="SUPFAM" id="SSF75138">
    <property type="entry name" value="HprK N-terminal domain-like"/>
    <property type="match status" value="1"/>
</dbReference>
<evidence type="ECO:0000256" key="1">
    <source>
        <dbReference type="ARBA" id="ARBA00001120"/>
    </source>
</evidence>
<dbReference type="InterPro" id="IPR011104">
    <property type="entry name" value="Hpr_kin/Pase_C"/>
</dbReference>
<dbReference type="InterPro" id="IPR028979">
    <property type="entry name" value="Ser_kin/Pase_Hpr-like_N_sf"/>
</dbReference>
<dbReference type="EC" id="2.7.11.-" evidence="11"/>
<comment type="caution">
    <text evidence="14">The sequence shown here is derived from an EMBL/GenBank/DDBJ whole genome shotgun (WGS) entry which is preliminary data.</text>
</comment>
<dbReference type="NCBIfam" id="TIGR00679">
    <property type="entry name" value="hpr-ser"/>
    <property type="match status" value="1"/>
</dbReference>
<comment type="subunit">
    <text evidence="3 11">Homohexamer.</text>
</comment>
<keyword evidence="11" id="KW-0460">Magnesium</keyword>
<keyword evidence="8 11" id="KW-0067">ATP-binding</keyword>
<reference evidence="14 15" key="1">
    <citation type="journal article" date="2024" name="Appl. Environ. Microbiol.">
        <title>Pontiella agarivorans sp. nov., a novel marine anaerobic bacterium capable of degrading macroalgal polysaccharides and fixing nitrogen.</title>
        <authorList>
            <person name="Liu N."/>
            <person name="Kivenson V."/>
            <person name="Peng X."/>
            <person name="Cui Z."/>
            <person name="Lankiewicz T.S."/>
            <person name="Gosselin K.M."/>
            <person name="English C.J."/>
            <person name="Blair E.M."/>
            <person name="O'Malley M.A."/>
            <person name="Valentine D.L."/>
        </authorList>
    </citation>
    <scope>NUCLEOTIDE SEQUENCE [LARGE SCALE GENOMIC DNA]</scope>
    <source>
        <strain evidence="14 15">NLcol2</strain>
    </source>
</reference>
<evidence type="ECO:0000313" key="15">
    <source>
        <dbReference type="Proteomes" id="UP001290861"/>
    </source>
</evidence>
<dbReference type="Proteomes" id="UP001290861">
    <property type="component" value="Unassembled WGS sequence"/>
</dbReference>
<dbReference type="EC" id="2.7.4.-" evidence="11"/>
<feature type="domain" description="HPr kinase/phosphorylase C-terminal" evidence="13">
    <location>
        <begin position="135"/>
        <end position="299"/>
    </location>
</feature>
<gene>
    <name evidence="11 14" type="primary">hprK</name>
    <name evidence="14" type="ORF">P9H32_15720</name>
</gene>
<comment type="caution">
    <text evidence="11">Lacks conserved residue(s) required for the propagation of feature annotation.</text>
</comment>
<feature type="binding site" evidence="11">
    <location>
        <position position="163"/>
    </location>
    <ligand>
        <name>Mg(2+)</name>
        <dbReference type="ChEBI" id="CHEBI:18420"/>
    </ligand>
</feature>
<evidence type="ECO:0000259" key="13">
    <source>
        <dbReference type="Pfam" id="PF07475"/>
    </source>
</evidence>
<evidence type="ECO:0000256" key="8">
    <source>
        <dbReference type="ARBA" id="ARBA00022840"/>
    </source>
</evidence>
<dbReference type="InterPro" id="IPR027417">
    <property type="entry name" value="P-loop_NTPase"/>
</dbReference>
<dbReference type="PANTHER" id="PTHR30305:SF1">
    <property type="entry name" value="HPR KINASE_PHOSPHORYLASE"/>
    <property type="match status" value="1"/>
</dbReference>
<organism evidence="14 15">
    <name type="scientific">Pontiella agarivorans</name>
    <dbReference type="NCBI Taxonomy" id="3038953"/>
    <lineage>
        <taxon>Bacteria</taxon>
        <taxon>Pseudomonadati</taxon>
        <taxon>Kiritimatiellota</taxon>
        <taxon>Kiritimatiellia</taxon>
        <taxon>Kiritimatiellales</taxon>
        <taxon>Pontiellaceae</taxon>
        <taxon>Pontiella</taxon>
    </lineage>
</organism>
<keyword evidence="4 11" id="KW-0723">Serine/threonine-protein kinase</keyword>
<keyword evidence="9 11" id="KW-0511">Multifunctional enzyme</keyword>
<dbReference type="Gene3D" id="3.40.1390.20">
    <property type="entry name" value="HprK N-terminal domain-like"/>
    <property type="match status" value="1"/>
</dbReference>
<proteinExistence type="inferred from homology"/>
<feature type="active site" description="Proton acceptor; for phosphorylation activity. Proton donor; for dephosphorylation activity" evidence="11">
    <location>
        <position position="180"/>
    </location>
</feature>
<name>A0ABU5N0Z3_9BACT</name>
<evidence type="ECO:0000256" key="11">
    <source>
        <dbReference type="HAMAP-Rule" id="MF_01249"/>
    </source>
</evidence>
<dbReference type="CDD" id="cd01918">
    <property type="entry name" value="HprK_C"/>
    <property type="match status" value="1"/>
</dbReference>
<dbReference type="Gene3D" id="3.40.50.300">
    <property type="entry name" value="P-loop containing nucleotide triphosphate hydrolases"/>
    <property type="match status" value="1"/>
</dbReference>
<comment type="function">
    <text evidence="11">Catalyzes the ATP- as well as the pyrophosphate-dependent phosphorylation of a specific serine residue in HPr, a phosphocarrier protein of the phosphoenolpyruvate-dependent sugar phosphotransferase system (PTS). HprK/P also catalyzes the pyrophosphate-producing, inorganic phosphate-dependent dephosphorylation (phosphorolysis) of seryl-phosphorylated HPr (P-Ser-HPr).</text>
</comment>
<feature type="region of interest" description="Important for the catalytic mechanism of both phosphorylation and dephosphorylation" evidence="11">
    <location>
        <begin position="204"/>
        <end position="213"/>
    </location>
</feature>
<feature type="binding site" evidence="11">
    <location>
        <position position="205"/>
    </location>
    <ligand>
        <name>Mg(2+)</name>
        <dbReference type="ChEBI" id="CHEBI:18420"/>
    </ligand>
</feature>
<evidence type="ECO:0000259" key="12">
    <source>
        <dbReference type="Pfam" id="PF02603"/>
    </source>
</evidence>
<evidence type="ECO:0000256" key="10">
    <source>
        <dbReference type="ARBA" id="ARBA00047657"/>
    </source>
</evidence>
<feature type="active site" evidence="11">
    <location>
        <position position="162"/>
    </location>
</feature>
<comment type="catalytic activity">
    <reaction evidence="10 11">
        <text>[HPr protein]-O-phospho-L-serine + phosphate + H(+) = [HPr protein]-L-serine + diphosphate</text>
        <dbReference type="Rhea" id="RHEA:46604"/>
        <dbReference type="Rhea" id="RHEA-COMP:11602"/>
        <dbReference type="Rhea" id="RHEA-COMP:11603"/>
        <dbReference type="ChEBI" id="CHEBI:15378"/>
        <dbReference type="ChEBI" id="CHEBI:29999"/>
        <dbReference type="ChEBI" id="CHEBI:33019"/>
        <dbReference type="ChEBI" id="CHEBI:43474"/>
        <dbReference type="ChEBI" id="CHEBI:83421"/>
    </reaction>
</comment>
<evidence type="ECO:0000256" key="3">
    <source>
        <dbReference type="ARBA" id="ARBA00011643"/>
    </source>
</evidence>
<evidence type="ECO:0000256" key="4">
    <source>
        <dbReference type="ARBA" id="ARBA00022527"/>
    </source>
</evidence>
<evidence type="ECO:0000256" key="7">
    <source>
        <dbReference type="ARBA" id="ARBA00022777"/>
    </source>
</evidence>
<dbReference type="HAMAP" id="MF_01249">
    <property type="entry name" value="HPr_kinase"/>
    <property type="match status" value="1"/>
</dbReference>
<comment type="miscellaneous">
    <text evidence="11">Both phosphorylation and phosphorolysis are carried out by the same active site and suggest a common mechanism for both reactions.</text>
</comment>
<feature type="domain" description="HPr(Ser) kinase/phosphorylase N-terminal" evidence="12">
    <location>
        <begin position="3"/>
        <end position="128"/>
    </location>
</feature>